<dbReference type="InterPro" id="IPR023393">
    <property type="entry name" value="START-like_dom_sf"/>
</dbReference>
<organism evidence="1 2">
    <name type="scientific">Knoellia flava</name>
    <dbReference type="NCBI Taxonomy" id="913969"/>
    <lineage>
        <taxon>Bacteria</taxon>
        <taxon>Bacillati</taxon>
        <taxon>Actinomycetota</taxon>
        <taxon>Actinomycetes</taxon>
        <taxon>Micrococcales</taxon>
        <taxon>Intrasporangiaceae</taxon>
        <taxon>Knoellia</taxon>
    </lineage>
</organism>
<protein>
    <submittedName>
        <fullName evidence="1">Polyketide cyclase</fullName>
    </submittedName>
</protein>
<evidence type="ECO:0000313" key="2">
    <source>
        <dbReference type="Proteomes" id="UP000628079"/>
    </source>
</evidence>
<dbReference type="EMBL" id="BMEA01000003">
    <property type="protein sequence ID" value="GGB87973.1"/>
    <property type="molecule type" value="Genomic_DNA"/>
</dbReference>
<dbReference type="InterPro" id="IPR019587">
    <property type="entry name" value="Polyketide_cyclase/dehydratase"/>
</dbReference>
<accession>A0A8H9KRM5</accession>
<dbReference type="SUPFAM" id="SSF55961">
    <property type="entry name" value="Bet v1-like"/>
    <property type="match status" value="1"/>
</dbReference>
<dbReference type="AlphaFoldDB" id="A0A8H9KRM5"/>
<name>A0A8H9KRM5_9MICO</name>
<dbReference type="Proteomes" id="UP000628079">
    <property type="component" value="Unassembled WGS sequence"/>
</dbReference>
<dbReference type="Gene3D" id="3.30.530.20">
    <property type="match status" value="1"/>
</dbReference>
<gene>
    <name evidence="1" type="ORF">GCM10011314_29740</name>
</gene>
<sequence length="151" mass="16216">MVHIAREFEVPCPQGAAVAYLADFANAVEWDPGTVSCVRDGDPAAPVSPGARWTNVSKVLGRETTLTYELVTLTGDHVVLEGSNKTADSKDDITVTAVDERTSRIRYEATITFKWLARLSDPVMALVFKGIADETVDDMTAALTRVGSATA</sequence>
<dbReference type="Pfam" id="PF10604">
    <property type="entry name" value="Polyketide_cyc2"/>
    <property type="match status" value="1"/>
</dbReference>
<comment type="caution">
    <text evidence="1">The sequence shown here is derived from an EMBL/GenBank/DDBJ whole genome shotgun (WGS) entry which is preliminary data.</text>
</comment>
<proteinExistence type="predicted"/>
<reference evidence="1" key="2">
    <citation type="submission" date="2020-09" db="EMBL/GenBank/DDBJ databases">
        <authorList>
            <person name="Sun Q."/>
            <person name="Zhou Y."/>
        </authorList>
    </citation>
    <scope>NUCLEOTIDE SEQUENCE</scope>
    <source>
        <strain evidence="1">CGMCC 1.10749</strain>
    </source>
</reference>
<dbReference type="RefSeq" id="WP_035947378.1">
    <property type="nucleotide sequence ID" value="NZ_BMEA01000003.1"/>
</dbReference>
<reference evidence="1" key="1">
    <citation type="journal article" date="2014" name="Int. J. Syst. Evol. Microbiol.">
        <title>Complete genome sequence of Corynebacterium casei LMG S-19264T (=DSM 44701T), isolated from a smear-ripened cheese.</title>
        <authorList>
            <consortium name="US DOE Joint Genome Institute (JGI-PGF)"/>
            <person name="Walter F."/>
            <person name="Albersmeier A."/>
            <person name="Kalinowski J."/>
            <person name="Ruckert C."/>
        </authorList>
    </citation>
    <scope>NUCLEOTIDE SEQUENCE</scope>
    <source>
        <strain evidence="1">CGMCC 1.10749</strain>
    </source>
</reference>
<evidence type="ECO:0000313" key="1">
    <source>
        <dbReference type="EMBL" id="GGB87973.1"/>
    </source>
</evidence>